<protein>
    <submittedName>
        <fullName evidence="3">Serpentine receptor class gamma</fullName>
    </submittedName>
</protein>
<keyword evidence="1" id="KW-0812">Transmembrane</keyword>
<dbReference type="PANTHER" id="PTHR46955:SF3">
    <property type="entry name" value="G_PROTEIN_RECEP_F1_2 DOMAIN-CONTAINING PROTEIN"/>
    <property type="match status" value="1"/>
</dbReference>
<feature type="transmembrane region" description="Helical" evidence="1">
    <location>
        <begin position="89"/>
        <end position="111"/>
    </location>
</feature>
<keyword evidence="1" id="KW-0472">Membrane</keyword>
<proteinExistence type="predicted"/>
<evidence type="ECO:0000256" key="1">
    <source>
        <dbReference type="SAM" id="Phobius"/>
    </source>
</evidence>
<name>A0A7E4ZRR4_PANRE</name>
<feature type="transmembrane region" description="Helical" evidence="1">
    <location>
        <begin position="175"/>
        <end position="194"/>
    </location>
</feature>
<reference evidence="2" key="1">
    <citation type="journal article" date="2013" name="Genetics">
        <title>The draft genome and transcriptome of Panagrellus redivivus are shaped by the harsh demands of a free-living lifestyle.</title>
        <authorList>
            <person name="Srinivasan J."/>
            <person name="Dillman A.R."/>
            <person name="Macchietto M.G."/>
            <person name="Heikkinen L."/>
            <person name="Lakso M."/>
            <person name="Fracchia K.M."/>
            <person name="Antoshechkin I."/>
            <person name="Mortazavi A."/>
            <person name="Wong G."/>
            <person name="Sternberg P.W."/>
        </authorList>
    </citation>
    <scope>NUCLEOTIDE SEQUENCE [LARGE SCALE GENOMIC DNA]</scope>
    <source>
        <strain evidence="2">MT8872</strain>
    </source>
</reference>
<reference evidence="3" key="2">
    <citation type="submission" date="2020-10" db="UniProtKB">
        <authorList>
            <consortium name="WormBaseParasite"/>
        </authorList>
    </citation>
    <scope>IDENTIFICATION</scope>
</reference>
<feature type="transmembrane region" description="Helical" evidence="1">
    <location>
        <begin position="131"/>
        <end position="154"/>
    </location>
</feature>
<evidence type="ECO:0000313" key="3">
    <source>
        <dbReference type="WBParaSite" id="Pan_g13599.t1"/>
    </source>
</evidence>
<evidence type="ECO:0000313" key="2">
    <source>
        <dbReference type="Proteomes" id="UP000492821"/>
    </source>
</evidence>
<feature type="transmembrane region" description="Helical" evidence="1">
    <location>
        <begin position="214"/>
        <end position="231"/>
    </location>
</feature>
<sequence length="287" mass="32393">MLRKRGSFMRRECGRQIIFIVIAAIFVVPHLIIMLAHGNVSCPQRLLAFMALPRVFTLRFELTQYTWLAVDRVIATVFLSSYHKRAMVLSARCSIAVSFVMGLIECCIYLIRPYFGYYVNSCSIADGAGPVFQFYFFLVNMISYGIIATGTIIYGYEVTSNFRSNSRTTYSMVRLVFYLLCIFLIVLTVPSFLITFQQLTHLYALNNYTGFYDAAMNVMHGLLLVLFTVFGRQSYKIQASAASSTSMVTMNPPKRSHRRHNNGIVEAPVTTPPPAVVLPNVVEDSVS</sequence>
<dbReference type="AlphaFoldDB" id="A0A7E4ZRR4"/>
<keyword evidence="2" id="KW-1185">Reference proteome</keyword>
<dbReference type="InterPro" id="IPR052322">
    <property type="entry name" value="Mito_rRNA_Mtase_NSUN4"/>
</dbReference>
<keyword evidence="1" id="KW-1133">Transmembrane helix</keyword>
<dbReference type="Proteomes" id="UP000492821">
    <property type="component" value="Unassembled WGS sequence"/>
</dbReference>
<organism evidence="2 3">
    <name type="scientific">Panagrellus redivivus</name>
    <name type="common">Microworm</name>
    <dbReference type="NCBI Taxonomy" id="6233"/>
    <lineage>
        <taxon>Eukaryota</taxon>
        <taxon>Metazoa</taxon>
        <taxon>Ecdysozoa</taxon>
        <taxon>Nematoda</taxon>
        <taxon>Chromadorea</taxon>
        <taxon>Rhabditida</taxon>
        <taxon>Tylenchina</taxon>
        <taxon>Panagrolaimomorpha</taxon>
        <taxon>Panagrolaimoidea</taxon>
        <taxon>Panagrolaimidae</taxon>
        <taxon>Panagrellus</taxon>
    </lineage>
</organism>
<dbReference type="PANTHER" id="PTHR46955">
    <property type="entry name" value="PROTEIN CBG01349-RELATED"/>
    <property type="match status" value="1"/>
</dbReference>
<dbReference type="WBParaSite" id="Pan_g13599.t1">
    <property type="protein sequence ID" value="Pan_g13599.t1"/>
    <property type="gene ID" value="Pan_g13599"/>
</dbReference>
<feature type="transmembrane region" description="Helical" evidence="1">
    <location>
        <begin position="62"/>
        <end position="82"/>
    </location>
</feature>
<accession>A0A7E4ZRR4</accession>